<feature type="signal peptide" evidence="5">
    <location>
        <begin position="1"/>
        <end position="22"/>
    </location>
</feature>
<keyword evidence="3 5" id="KW-0732">Signal</keyword>
<comment type="caution">
    <text evidence="7">The sequence shown here is derived from an EMBL/GenBank/DDBJ whole genome shotgun (WGS) entry which is preliminary data.</text>
</comment>
<dbReference type="RefSeq" id="WP_147712694.1">
    <property type="nucleotide sequence ID" value="NZ_VKAD01000001.1"/>
</dbReference>
<dbReference type="AlphaFoldDB" id="A0A5C8Z949"/>
<protein>
    <submittedName>
        <fullName evidence="7">Transporter substrate-binding domain-containing protein</fullName>
    </submittedName>
</protein>
<feature type="chain" id="PRO_5022706381" evidence="5">
    <location>
        <begin position="23"/>
        <end position="254"/>
    </location>
</feature>
<gene>
    <name evidence="7" type="ORF">FME95_02045</name>
</gene>
<comment type="subcellular location">
    <subcellularLocation>
        <location evidence="1">Cell envelope</location>
    </subcellularLocation>
</comment>
<accession>A0A5C8Z949</accession>
<evidence type="ECO:0000256" key="4">
    <source>
        <dbReference type="RuleBase" id="RU003744"/>
    </source>
</evidence>
<dbReference type="OrthoDB" id="9768183at2"/>
<dbReference type="SMART" id="SM00062">
    <property type="entry name" value="PBPb"/>
    <property type="match status" value="1"/>
</dbReference>
<dbReference type="SUPFAM" id="SSF53850">
    <property type="entry name" value="Periplasmic binding protein-like II"/>
    <property type="match status" value="1"/>
</dbReference>
<evidence type="ECO:0000313" key="7">
    <source>
        <dbReference type="EMBL" id="TXR53376.1"/>
    </source>
</evidence>
<evidence type="ECO:0000256" key="5">
    <source>
        <dbReference type="SAM" id="SignalP"/>
    </source>
</evidence>
<name>A0A5C8Z949_9GAMM</name>
<dbReference type="PANTHER" id="PTHR35936:SF19">
    <property type="entry name" value="AMINO-ACID-BINDING PROTEIN YXEM-RELATED"/>
    <property type="match status" value="1"/>
</dbReference>
<sequence>MKKTLRTIALSALACAAISATAAEVVKVGIAAEPYPPMSTLKPDGTWEGFEVELLDMICEEAGVECEITAVAWDGIIPSLVSKKIDMIFTSMSATEERAKRVLFSAPYYNTPVTVIGLPGQTWEISKDNLKRKIIGVQSSTVAGDYIKDKAEKLTKIREYNTQDEVNSDLLAGRIDFMLADGIVAMELYNANQDSLEVYGNVAWDPMLGTGASAAFRHEDTALEAKITAAIKKLTVSDEYEALSVKYLGTNVAP</sequence>
<reference evidence="7 8" key="1">
    <citation type="submission" date="2019-07" db="EMBL/GenBank/DDBJ databases">
        <title>Reinekea sp. strain SSH23 genome sequencing and assembly.</title>
        <authorList>
            <person name="Kim I."/>
        </authorList>
    </citation>
    <scope>NUCLEOTIDE SEQUENCE [LARGE SCALE GENOMIC DNA]</scope>
    <source>
        <strain evidence="7 8">SSH23</strain>
    </source>
</reference>
<comment type="similarity">
    <text evidence="2 4">Belongs to the bacterial solute-binding protein 3 family.</text>
</comment>
<dbReference type="Gene3D" id="3.40.190.10">
    <property type="entry name" value="Periplasmic binding protein-like II"/>
    <property type="match status" value="2"/>
</dbReference>
<evidence type="ECO:0000256" key="2">
    <source>
        <dbReference type="ARBA" id="ARBA00010333"/>
    </source>
</evidence>
<dbReference type="GO" id="GO:0030313">
    <property type="term" value="C:cell envelope"/>
    <property type="evidence" value="ECO:0007669"/>
    <property type="project" value="UniProtKB-SubCell"/>
</dbReference>
<dbReference type="Proteomes" id="UP000321764">
    <property type="component" value="Unassembled WGS sequence"/>
</dbReference>
<evidence type="ECO:0000256" key="3">
    <source>
        <dbReference type="ARBA" id="ARBA00022729"/>
    </source>
</evidence>
<evidence type="ECO:0000256" key="1">
    <source>
        <dbReference type="ARBA" id="ARBA00004196"/>
    </source>
</evidence>
<dbReference type="PROSITE" id="PS01039">
    <property type="entry name" value="SBP_BACTERIAL_3"/>
    <property type="match status" value="1"/>
</dbReference>
<evidence type="ECO:0000259" key="6">
    <source>
        <dbReference type="SMART" id="SM00062"/>
    </source>
</evidence>
<feature type="domain" description="Solute-binding protein family 3/N-terminal" evidence="6">
    <location>
        <begin position="25"/>
        <end position="251"/>
    </location>
</feature>
<evidence type="ECO:0000313" key="8">
    <source>
        <dbReference type="Proteomes" id="UP000321764"/>
    </source>
</evidence>
<proteinExistence type="inferred from homology"/>
<keyword evidence="8" id="KW-1185">Reference proteome</keyword>
<dbReference type="InterPro" id="IPR018313">
    <property type="entry name" value="SBP_3_CS"/>
</dbReference>
<dbReference type="PANTHER" id="PTHR35936">
    <property type="entry name" value="MEMBRANE-BOUND LYTIC MUREIN TRANSGLYCOSYLASE F"/>
    <property type="match status" value="1"/>
</dbReference>
<dbReference type="Pfam" id="PF00497">
    <property type="entry name" value="SBP_bac_3"/>
    <property type="match status" value="1"/>
</dbReference>
<organism evidence="7 8">
    <name type="scientific">Reinekea thalattae</name>
    <dbReference type="NCBI Taxonomy" id="2593301"/>
    <lineage>
        <taxon>Bacteria</taxon>
        <taxon>Pseudomonadati</taxon>
        <taxon>Pseudomonadota</taxon>
        <taxon>Gammaproteobacteria</taxon>
        <taxon>Oceanospirillales</taxon>
        <taxon>Saccharospirillaceae</taxon>
        <taxon>Reinekea</taxon>
    </lineage>
</organism>
<dbReference type="EMBL" id="VKAD01000001">
    <property type="protein sequence ID" value="TXR53376.1"/>
    <property type="molecule type" value="Genomic_DNA"/>
</dbReference>
<dbReference type="InterPro" id="IPR001638">
    <property type="entry name" value="Solute-binding_3/MltF_N"/>
</dbReference>